<dbReference type="EMBL" id="WNKT01000034">
    <property type="protein sequence ID" value="MTW22207.1"/>
    <property type="molecule type" value="Genomic_DNA"/>
</dbReference>
<dbReference type="Proteomes" id="UP000434044">
    <property type="component" value="Unassembled WGS sequence"/>
</dbReference>
<dbReference type="RefSeq" id="WP_155450776.1">
    <property type="nucleotide sequence ID" value="NZ_WNKT01000034.1"/>
</dbReference>
<evidence type="ECO:0000313" key="1">
    <source>
        <dbReference type="EMBL" id="MTW22207.1"/>
    </source>
</evidence>
<dbReference type="AlphaFoldDB" id="A0A6N8EI84"/>
<accession>A0A6N8EI84</accession>
<name>A0A6N8EI84_9GAMM</name>
<comment type="caution">
    <text evidence="1">The sequence shown here is derived from an EMBL/GenBank/DDBJ whole genome shotgun (WGS) entry which is preliminary data.</text>
</comment>
<sequence>MSISRQRRADIIDALRRGTVPQYGLDALAVGLTSFEAAFDDALTTVARGRGQFKAIRGEYGSGKTFMVRWLRERAHRLGFAGAEVQISETETPLHRLETVYRRLIERLTTADSPSGAFRNVIDAWFFALEEDVIAQGGVDPNDASALIEATDGLMEKRLGEVVRSAPAFALTLRAYRRALLEGHEDIADGLLAWMAGQPNIAAAIKRYANIKGDIDHFGALSFLQGVLTILKDSGHPGLLLVLDEVETLQRMRGDVRDKSLNALRQLMDEIDSGRFPGLYLVVTGTPSFFDGPMGVQRLPPLAQRLAVDFATEARFDNPRAVQIRLRGFDVAALCEVGRKVRDLYAAGCVEGKACERISQVVDDAYVATLAQAVTGALGGKVGIAPRVFLKKLVGEVLDRVDQFADFDPRRHYALTVSDQELTAVERSARSAARVDDIELEIPPGPPFSKGG</sequence>
<keyword evidence="1" id="KW-0067">ATP-binding</keyword>
<protein>
    <submittedName>
        <fullName evidence="1">BREX system ATP-binding protein BrxD</fullName>
    </submittedName>
</protein>
<dbReference type="OrthoDB" id="9772976at2"/>
<proteinExistence type="predicted"/>
<gene>
    <name evidence="1" type="primary">brxD</name>
    <name evidence="1" type="ORF">GJ668_14055</name>
</gene>
<keyword evidence="1" id="KW-0547">Nucleotide-binding</keyword>
<dbReference type="GO" id="GO:0005524">
    <property type="term" value="F:ATP binding"/>
    <property type="evidence" value="ECO:0007669"/>
    <property type="project" value="UniProtKB-KW"/>
</dbReference>
<dbReference type="Pfam" id="PF10923">
    <property type="entry name" value="BrxC_BrxD"/>
    <property type="match status" value="1"/>
</dbReference>
<keyword evidence="2" id="KW-1185">Reference proteome</keyword>
<dbReference type="NCBIfam" id="NF033438">
    <property type="entry name" value="BREX_BrxD"/>
    <property type="match status" value="1"/>
</dbReference>
<organism evidence="1 2">
    <name type="scientific">Allochromatium palmeri</name>
    <dbReference type="NCBI Taxonomy" id="231048"/>
    <lineage>
        <taxon>Bacteria</taxon>
        <taxon>Pseudomonadati</taxon>
        <taxon>Pseudomonadota</taxon>
        <taxon>Gammaproteobacteria</taxon>
        <taxon>Chromatiales</taxon>
        <taxon>Chromatiaceae</taxon>
        <taxon>Allochromatium</taxon>
    </lineage>
</organism>
<dbReference type="SUPFAM" id="SSF52540">
    <property type="entry name" value="P-loop containing nucleoside triphosphate hydrolases"/>
    <property type="match status" value="2"/>
</dbReference>
<dbReference type="InterPro" id="IPR021228">
    <property type="entry name" value="BrxD"/>
</dbReference>
<dbReference type="InterPro" id="IPR027417">
    <property type="entry name" value="P-loop_NTPase"/>
</dbReference>
<evidence type="ECO:0000313" key="2">
    <source>
        <dbReference type="Proteomes" id="UP000434044"/>
    </source>
</evidence>
<reference evidence="1 2" key="1">
    <citation type="submission" date="2019-11" db="EMBL/GenBank/DDBJ databases">
        <title>Whole-genome sequence of the anaerobic purple sulfur bacterium Allochromatium palmeri DSM 15591.</title>
        <authorList>
            <person name="Kyndt J.A."/>
            <person name="Meyer T.E."/>
        </authorList>
    </citation>
    <scope>NUCLEOTIDE SEQUENCE [LARGE SCALE GENOMIC DNA]</scope>
    <source>
        <strain evidence="1 2">DSM 15591</strain>
    </source>
</reference>